<accession>A0A8J2JLS3</accession>
<reference evidence="2" key="1">
    <citation type="submission" date="2021-06" db="EMBL/GenBank/DDBJ databases">
        <authorList>
            <person name="Hodson N. C."/>
            <person name="Mongue J. A."/>
            <person name="Jaron S. K."/>
        </authorList>
    </citation>
    <scope>NUCLEOTIDE SEQUENCE</scope>
</reference>
<comment type="caution">
    <text evidence="2">The sequence shown here is derived from an EMBL/GenBank/DDBJ whole genome shotgun (WGS) entry which is preliminary data.</text>
</comment>
<evidence type="ECO:0000313" key="2">
    <source>
        <dbReference type="EMBL" id="CAG7722456.1"/>
    </source>
</evidence>
<feature type="region of interest" description="Disordered" evidence="1">
    <location>
        <begin position="1"/>
        <end position="36"/>
    </location>
</feature>
<feature type="compositionally biased region" description="Basic and acidic residues" evidence="1">
    <location>
        <begin position="81"/>
        <end position="91"/>
    </location>
</feature>
<organism evidence="2 3">
    <name type="scientific">Allacma fusca</name>
    <dbReference type="NCBI Taxonomy" id="39272"/>
    <lineage>
        <taxon>Eukaryota</taxon>
        <taxon>Metazoa</taxon>
        <taxon>Ecdysozoa</taxon>
        <taxon>Arthropoda</taxon>
        <taxon>Hexapoda</taxon>
        <taxon>Collembola</taxon>
        <taxon>Symphypleona</taxon>
        <taxon>Sminthuridae</taxon>
        <taxon>Allacma</taxon>
    </lineage>
</organism>
<sequence>MTNCKSHVALPSRSSDDDDFQLPSTSIKVPAPVHSSSKIVPLSVKNRINCVSCPYGPNEKQNRARLLSTGSLLPHKTRGQKQKERRNTGPF</sequence>
<evidence type="ECO:0000313" key="3">
    <source>
        <dbReference type="Proteomes" id="UP000708208"/>
    </source>
</evidence>
<feature type="region of interest" description="Disordered" evidence="1">
    <location>
        <begin position="68"/>
        <end position="91"/>
    </location>
</feature>
<proteinExistence type="predicted"/>
<protein>
    <submittedName>
        <fullName evidence="2">Uncharacterized protein</fullName>
    </submittedName>
</protein>
<gene>
    <name evidence="2" type="ORF">AFUS01_LOCUS11587</name>
</gene>
<dbReference type="AlphaFoldDB" id="A0A8J2JLS3"/>
<dbReference type="EMBL" id="CAJVCH010089524">
    <property type="protein sequence ID" value="CAG7722456.1"/>
    <property type="molecule type" value="Genomic_DNA"/>
</dbReference>
<dbReference type="Proteomes" id="UP000708208">
    <property type="component" value="Unassembled WGS sequence"/>
</dbReference>
<evidence type="ECO:0000256" key="1">
    <source>
        <dbReference type="SAM" id="MobiDB-lite"/>
    </source>
</evidence>
<keyword evidence="3" id="KW-1185">Reference proteome</keyword>
<name>A0A8J2JLS3_9HEXA</name>